<evidence type="ECO:0000313" key="2">
    <source>
        <dbReference type="Proteomes" id="UP000293535"/>
    </source>
</evidence>
<proteinExistence type="predicted"/>
<comment type="caution">
    <text evidence="1">The sequence shown here is derived from an EMBL/GenBank/DDBJ whole genome shotgun (WGS) entry which is preliminary data.</text>
</comment>
<organism evidence="1 2">
    <name type="scientific">Haloarcula hispanica</name>
    <dbReference type="NCBI Taxonomy" id="51589"/>
    <lineage>
        <taxon>Archaea</taxon>
        <taxon>Methanobacteriati</taxon>
        <taxon>Methanobacteriota</taxon>
        <taxon>Stenosarchaea group</taxon>
        <taxon>Halobacteria</taxon>
        <taxon>Halobacteriales</taxon>
        <taxon>Haloarculaceae</taxon>
        <taxon>Haloarcula</taxon>
    </lineage>
</organism>
<dbReference type="Proteomes" id="UP000293535">
    <property type="component" value="Unassembled WGS sequence"/>
</dbReference>
<name>A0A482TAL3_HALHI</name>
<reference evidence="1 2" key="1">
    <citation type="submission" date="2018-12" db="EMBL/GenBank/DDBJ databases">
        <title>Draft genome sequence of Haloarcula hispinica strain 18.1, an halophilic archaeon isolated from Chott El Jerid of Southern Tunisia.</title>
        <authorList>
            <person name="Najjari A."/>
            <person name="Ben Dhia O."/>
            <person name="Ferjani R."/>
            <person name="Mahjoubi M."/>
            <person name="Sghaier H."/>
            <person name="Elshahed M."/>
            <person name="Ouzari H.I."/>
            <person name="Cherid A."/>
            <person name="Youssef N."/>
        </authorList>
    </citation>
    <scope>NUCLEOTIDE SEQUENCE [LARGE SCALE GENOMIC DNA]</scope>
    <source>
        <strain evidence="1 2">18.1</strain>
    </source>
</reference>
<dbReference type="AlphaFoldDB" id="A0A482TAL3"/>
<accession>A0A482TAL3</accession>
<protein>
    <submittedName>
        <fullName evidence="1">Uncharacterized protein</fullName>
    </submittedName>
</protein>
<dbReference type="EMBL" id="RZIG01000002">
    <property type="protein sequence ID" value="RYJ09645.1"/>
    <property type="molecule type" value="Genomic_DNA"/>
</dbReference>
<gene>
    <name evidence="1" type="ORF">ELS20_06160</name>
</gene>
<sequence>MRAIDDRKATLGITESSLARAHIDRVACYLDVGSLHPARAEAGQERYLSRVGFLYLYKPRAVSSPSQSFVVYKIRASGSAIQSDSSLCGQI</sequence>
<evidence type="ECO:0000313" key="1">
    <source>
        <dbReference type="EMBL" id="RYJ09645.1"/>
    </source>
</evidence>